<dbReference type="InterPro" id="IPR015793">
    <property type="entry name" value="Pyrv_Knase_brl"/>
</dbReference>
<sequence length="350" mass="38411">MAIDRICTIGPVSNKKDVLERLLEKGMTIARLNLSHGSHESHKTIIDTLRSLNSSIQILGDLQGPKIRLGVIKSKEIVLKEGASFILYTEQMSGNEKGASVDYKGIVKDVQTGSKILINDGQVELAVEGVEEDTLVTKVKKGGSISSHKGVNLPGARVGLPAITEKDKKDIVFLLKEKVDFLACSFVRTPEHLKDIKDFIHLKHLNAPKLIAKVETMEAIENFKQICEEGDGIMIARGDLGVELPYEWIPLLQKILIHECSLHDKYVITATQMLQSMVSSAIPTRAEVTDVFQAVLDGTNAVMLSAETAAGKYPIESMETLYKVSHLAETIQNKRVASSAEILAMLKSSR</sequence>
<dbReference type="PRINTS" id="PR01050">
    <property type="entry name" value="PYRUVTKNASE"/>
</dbReference>
<evidence type="ECO:0000256" key="15">
    <source>
        <dbReference type="ARBA" id="ARBA00023317"/>
    </source>
</evidence>
<dbReference type="GO" id="GO:0016301">
    <property type="term" value="F:kinase activity"/>
    <property type="evidence" value="ECO:0007669"/>
    <property type="project" value="UniProtKB-KW"/>
</dbReference>
<reference evidence="19 20" key="1">
    <citation type="submission" date="2015-01" db="EMBL/GenBank/DDBJ databases">
        <title>Genome sequence of bacillus megaterium Q3.</title>
        <authorList>
            <person name="Wang Y."/>
            <person name="Luo K."/>
            <person name="Bai L."/>
            <person name="Luo F."/>
        </authorList>
    </citation>
    <scope>NUCLEOTIDE SEQUENCE [LARGE SCALE GENOMIC DNA]</scope>
    <source>
        <strain evidence="19 20">Q3</strain>
    </source>
</reference>
<dbReference type="EMBL" id="CP010586">
    <property type="protein sequence ID" value="AKP76526.1"/>
    <property type="molecule type" value="Genomic_DNA"/>
</dbReference>
<dbReference type="InterPro" id="IPR015806">
    <property type="entry name" value="Pyrv_Knase_insert_dom_sf"/>
</dbReference>
<dbReference type="GO" id="GO:0004743">
    <property type="term" value="F:pyruvate kinase activity"/>
    <property type="evidence" value="ECO:0007669"/>
    <property type="project" value="UniProtKB-UniRule"/>
</dbReference>
<dbReference type="InterPro" id="IPR011037">
    <property type="entry name" value="Pyrv_Knase-like_insert_dom_sf"/>
</dbReference>
<dbReference type="AlphaFoldDB" id="A0A806TYB0"/>
<keyword evidence="7 17" id="KW-0808">Transferase</keyword>
<dbReference type="InterPro" id="IPR015813">
    <property type="entry name" value="Pyrv/PenolPyrv_kinase-like_dom"/>
</dbReference>
<name>A0A806TYB0_PRIMG</name>
<comment type="similarity">
    <text evidence="4 17">Belongs to the pyruvate kinase family.</text>
</comment>
<evidence type="ECO:0000256" key="14">
    <source>
        <dbReference type="ARBA" id="ARBA00023152"/>
    </source>
</evidence>
<evidence type="ECO:0000256" key="1">
    <source>
        <dbReference type="ARBA" id="ARBA00001958"/>
    </source>
</evidence>
<comment type="pathway">
    <text evidence="2 17">Carbohydrate degradation; glycolysis; pyruvate from D-glyceraldehyde 3-phosphate: step 5/5.</text>
</comment>
<dbReference type="SUPFAM" id="SSF51621">
    <property type="entry name" value="Phosphoenolpyruvate/pyruvate domain"/>
    <property type="match status" value="1"/>
</dbReference>
<keyword evidence="13" id="KW-0630">Potassium</keyword>
<evidence type="ECO:0000313" key="19">
    <source>
        <dbReference type="EMBL" id="AKP76526.1"/>
    </source>
</evidence>
<evidence type="ECO:0000256" key="4">
    <source>
        <dbReference type="ARBA" id="ARBA00008663"/>
    </source>
</evidence>
<dbReference type="UniPathway" id="UPA00109">
    <property type="reaction ID" value="UER00188"/>
</dbReference>
<evidence type="ECO:0000256" key="8">
    <source>
        <dbReference type="ARBA" id="ARBA00022723"/>
    </source>
</evidence>
<dbReference type="Proteomes" id="UP000036410">
    <property type="component" value="Chromosome"/>
</dbReference>
<evidence type="ECO:0000256" key="3">
    <source>
        <dbReference type="ARBA" id="ARBA00006237"/>
    </source>
</evidence>
<evidence type="ECO:0000256" key="13">
    <source>
        <dbReference type="ARBA" id="ARBA00022958"/>
    </source>
</evidence>
<comment type="cofactor">
    <cofactor evidence="1">
        <name>K(+)</name>
        <dbReference type="ChEBI" id="CHEBI:29103"/>
    </cofactor>
</comment>
<evidence type="ECO:0000256" key="5">
    <source>
        <dbReference type="ARBA" id="ARBA00012142"/>
    </source>
</evidence>
<dbReference type="Pfam" id="PF00224">
    <property type="entry name" value="PK"/>
    <property type="match status" value="1"/>
</dbReference>
<dbReference type="GO" id="GO:0005524">
    <property type="term" value="F:ATP binding"/>
    <property type="evidence" value="ECO:0007669"/>
    <property type="project" value="UniProtKB-KW"/>
</dbReference>
<dbReference type="InterPro" id="IPR001697">
    <property type="entry name" value="Pyr_Knase"/>
</dbReference>
<protein>
    <recommendedName>
        <fullName evidence="6 16">Pyruvate kinase</fullName>
        <ecNumber evidence="5 16">2.7.1.40</ecNumber>
    </recommendedName>
</protein>
<evidence type="ECO:0000256" key="17">
    <source>
        <dbReference type="RuleBase" id="RU000504"/>
    </source>
</evidence>
<feature type="domain" description="Pyruvate kinase barrel" evidence="18">
    <location>
        <begin position="6"/>
        <end position="317"/>
    </location>
</feature>
<keyword evidence="8" id="KW-0479">Metal-binding</keyword>
<keyword evidence="12 17" id="KW-0460">Magnesium</keyword>
<organism evidence="19 20">
    <name type="scientific">Priestia megaterium Q3</name>
    <dbReference type="NCBI Taxonomy" id="1452722"/>
    <lineage>
        <taxon>Bacteria</taxon>
        <taxon>Bacillati</taxon>
        <taxon>Bacillota</taxon>
        <taxon>Bacilli</taxon>
        <taxon>Bacillales</taxon>
        <taxon>Bacillaceae</taxon>
        <taxon>Priestia</taxon>
    </lineage>
</organism>
<evidence type="ECO:0000256" key="6">
    <source>
        <dbReference type="ARBA" id="ARBA00018587"/>
    </source>
</evidence>
<dbReference type="PANTHER" id="PTHR11817">
    <property type="entry name" value="PYRUVATE KINASE"/>
    <property type="match status" value="1"/>
</dbReference>
<dbReference type="Gene3D" id="3.20.20.60">
    <property type="entry name" value="Phosphoenolpyruvate-binding domains"/>
    <property type="match status" value="1"/>
</dbReference>
<dbReference type="InterPro" id="IPR040442">
    <property type="entry name" value="Pyrv_kinase-like_dom_sf"/>
</dbReference>
<evidence type="ECO:0000313" key="20">
    <source>
        <dbReference type="Proteomes" id="UP000036410"/>
    </source>
</evidence>
<keyword evidence="11" id="KW-0067">ATP-binding</keyword>
<dbReference type="Gene3D" id="2.40.33.10">
    <property type="entry name" value="PK beta-barrel domain-like"/>
    <property type="match status" value="1"/>
</dbReference>
<evidence type="ECO:0000256" key="12">
    <source>
        <dbReference type="ARBA" id="ARBA00022842"/>
    </source>
</evidence>
<keyword evidence="10 17" id="KW-0418">Kinase</keyword>
<evidence type="ECO:0000256" key="10">
    <source>
        <dbReference type="ARBA" id="ARBA00022777"/>
    </source>
</evidence>
<keyword evidence="9" id="KW-0547">Nucleotide-binding</keyword>
<evidence type="ECO:0000256" key="16">
    <source>
        <dbReference type="NCBIfam" id="TIGR01064"/>
    </source>
</evidence>
<evidence type="ECO:0000256" key="2">
    <source>
        <dbReference type="ARBA" id="ARBA00004997"/>
    </source>
</evidence>
<evidence type="ECO:0000259" key="18">
    <source>
        <dbReference type="Pfam" id="PF00224"/>
    </source>
</evidence>
<evidence type="ECO:0000256" key="9">
    <source>
        <dbReference type="ARBA" id="ARBA00022741"/>
    </source>
</evidence>
<dbReference type="SUPFAM" id="SSF50800">
    <property type="entry name" value="PK beta-barrel domain-like"/>
    <property type="match status" value="1"/>
</dbReference>
<dbReference type="NCBIfam" id="NF005234">
    <property type="entry name" value="PRK06739.1"/>
    <property type="match status" value="1"/>
</dbReference>
<evidence type="ECO:0000256" key="7">
    <source>
        <dbReference type="ARBA" id="ARBA00022679"/>
    </source>
</evidence>
<dbReference type="GO" id="GO:0030955">
    <property type="term" value="F:potassium ion binding"/>
    <property type="evidence" value="ECO:0007669"/>
    <property type="project" value="UniProtKB-UniRule"/>
</dbReference>
<keyword evidence="14 17" id="KW-0324">Glycolysis</keyword>
<keyword evidence="15 19" id="KW-0670">Pyruvate</keyword>
<evidence type="ECO:0000256" key="11">
    <source>
        <dbReference type="ARBA" id="ARBA00022840"/>
    </source>
</evidence>
<comment type="catalytic activity">
    <reaction evidence="17">
        <text>pyruvate + ATP = phosphoenolpyruvate + ADP + H(+)</text>
        <dbReference type="Rhea" id="RHEA:18157"/>
        <dbReference type="ChEBI" id="CHEBI:15361"/>
        <dbReference type="ChEBI" id="CHEBI:15378"/>
        <dbReference type="ChEBI" id="CHEBI:30616"/>
        <dbReference type="ChEBI" id="CHEBI:58702"/>
        <dbReference type="ChEBI" id="CHEBI:456216"/>
        <dbReference type="EC" id="2.7.1.40"/>
    </reaction>
</comment>
<dbReference type="FunFam" id="2.40.33.10:FF:000001">
    <property type="entry name" value="Pyruvate kinase"/>
    <property type="match status" value="1"/>
</dbReference>
<accession>A0A806TYB0</accession>
<dbReference type="GO" id="GO:0000287">
    <property type="term" value="F:magnesium ion binding"/>
    <property type="evidence" value="ECO:0007669"/>
    <property type="project" value="UniProtKB-UniRule"/>
</dbReference>
<dbReference type="EC" id="2.7.1.40" evidence="5 16"/>
<proteinExistence type="inferred from homology"/>
<gene>
    <name evidence="19" type="primary">pyk_1</name>
    <name evidence="19" type="ORF">AS52_01561</name>
</gene>
<comment type="similarity">
    <text evidence="3">In the C-terminal section; belongs to the PEP-utilizing enzyme family.</text>
</comment>
<dbReference type="NCBIfam" id="TIGR01064">
    <property type="entry name" value="pyruv_kin"/>
    <property type="match status" value="1"/>
</dbReference>
<dbReference type="RefSeq" id="WP_034266621.1">
    <property type="nucleotide sequence ID" value="NZ_CP010586.1"/>
</dbReference>